<reference evidence="4" key="1">
    <citation type="journal article" date="2019" name="Int. J. Syst. Evol. Microbiol.">
        <title>The Global Catalogue of Microorganisms (GCM) 10K type strain sequencing project: providing services to taxonomists for standard genome sequencing and annotation.</title>
        <authorList>
            <consortium name="The Broad Institute Genomics Platform"/>
            <consortium name="The Broad Institute Genome Sequencing Center for Infectious Disease"/>
            <person name="Wu L."/>
            <person name="Ma J."/>
        </authorList>
    </citation>
    <scope>NUCLEOTIDE SEQUENCE [LARGE SCALE GENOMIC DNA]</scope>
    <source>
        <strain evidence="4">NBRC 108728</strain>
    </source>
</reference>
<organism evidence="3 4">
    <name type="scientific">Frondihabitans sucicola</name>
    <dbReference type="NCBI Taxonomy" id="1268041"/>
    <lineage>
        <taxon>Bacteria</taxon>
        <taxon>Bacillati</taxon>
        <taxon>Actinomycetota</taxon>
        <taxon>Actinomycetes</taxon>
        <taxon>Micrococcales</taxon>
        <taxon>Microbacteriaceae</taxon>
        <taxon>Frondihabitans</taxon>
    </lineage>
</organism>
<accession>A0ABM8GSX1</accession>
<keyword evidence="1" id="KW-0472">Membrane</keyword>
<dbReference type="PANTHER" id="PTHR37938">
    <property type="entry name" value="BLL0215 PROTEIN"/>
    <property type="match status" value="1"/>
</dbReference>
<keyword evidence="1" id="KW-0812">Transmembrane</keyword>
<feature type="domain" description="YdbS-like PH" evidence="2">
    <location>
        <begin position="81"/>
        <end position="150"/>
    </location>
</feature>
<dbReference type="RefSeq" id="WP_286344310.1">
    <property type="nucleotide sequence ID" value="NZ_AP027732.1"/>
</dbReference>
<keyword evidence="4" id="KW-1185">Reference proteome</keyword>
<feature type="transmembrane region" description="Helical" evidence="1">
    <location>
        <begin position="61"/>
        <end position="82"/>
    </location>
</feature>
<dbReference type="InterPro" id="IPR005182">
    <property type="entry name" value="YdbS-like_PH"/>
</dbReference>
<keyword evidence="1" id="KW-1133">Transmembrane helix</keyword>
<dbReference type="PANTHER" id="PTHR37938:SF1">
    <property type="entry name" value="BLL0215 PROTEIN"/>
    <property type="match status" value="1"/>
</dbReference>
<evidence type="ECO:0000256" key="1">
    <source>
        <dbReference type="SAM" id="Phobius"/>
    </source>
</evidence>
<proteinExistence type="predicted"/>
<evidence type="ECO:0000313" key="3">
    <source>
        <dbReference type="EMBL" id="BDZ51569.1"/>
    </source>
</evidence>
<dbReference type="EMBL" id="AP027732">
    <property type="protein sequence ID" value="BDZ51569.1"/>
    <property type="molecule type" value="Genomic_DNA"/>
</dbReference>
<evidence type="ECO:0000259" key="2">
    <source>
        <dbReference type="Pfam" id="PF03703"/>
    </source>
</evidence>
<name>A0ABM8GSX1_9MICO</name>
<sequence>MSTVDRGGAPYEAPEPVSEEVIARLRPHARVLFWPSLALIVIFGLAGFFNGRLPEAWQNQAVLVAALVLVILLWVFPLLAWLGRHYTITTRRIIIRRGLFVRTRQELMHTRGYDLTVRKNGAQSLFGSGDVLINTGLDRPVVLWDVPSADLVQSTLHDLMEENISAVARMRQQEQSAPSEGSTLWNGN</sequence>
<evidence type="ECO:0000313" key="4">
    <source>
        <dbReference type="Proteomes" id="UP001321486"/>
    </source>
</evidence>
<feature type="transmembrane region" description="Helical" evidence="1">
    <location>
        <begin position="31"/>
        <end position="49"/>
    </location>
</feature>
<dbReference type="Pfam" id="PF03703">
    <property type="entry name" value="bPH_2"/>
    <property type="match status" value="1"/>
</dbReference>
<dbReference type="Proteomes" id="UP001321486">
    <property type="component" value="Chromosome"/>
</dbReference>
<protein>
    <recommendedName>
        <fullName evidence="2">YdbS-like PH domain-containing protein</fullName>
    </recommendedName>
</protein>
<gene>
    <name evidence="3" type="ORF">GCM10025867_38100</name>
</gene>